<keyword evidence="1" id="KW-0472">Membrane</keyword>
<dbReference type="GeneID" id="36544983"/>
<name>A0A2I1CY73_ASPC2</name>
<dbReference type="EMBL" id="MSFM01000009">
    <property type="protein sequence ID" value="PKY02571.1"/>
    <property type="molecule type" value="Genomic_DNA"/>
</dbReference>
<dbReference type="VEuPathDB" id="FungiDB:P168DRAFT_291715"/>
<accession>A0A2I1CY73</accession>
<evidence type="ECO:0000256" key="1">
    <source>
        <dbReference type="SAM" id="Phobius"/>
    </source>
</evidence>
<reference evidence="2" key="1">
    <citation type="submission" date="2016-12" db="EMBL/GenBank/DDBJ databases">
        <title>The genomes of Aspergillus section Nigri reveals drivers in fungal speciation.</title>
        <authorList>
            <consortium name="DOE Joint Genome Institute"/>
            <person name="Vesth T.C."/>
            <person name="Nybo J."/>
            <person name="Theobald S."/>
            <person name="Brandl J."/>
            <person name="Frisvad J.C."/>
            <person name="Nielsen K.F."/>
            <person name="Lyhne E.K."/>
            <person name="Kogle M.E."/>
            <person name="Kuo A."/>
            <person name="Riley R."/>
            <person name="Clum A."/>
            <person name="Nolan M."/>
            <person name="Lipzen A."/>
            <person name="Salamov A."/>
            <person name="Henrissat B."/>
            <person name="Wiebenga A."/>
            <person name="De vries R.P."/>
            <person name="Grigoriev I.V."/>
            <person name="Mortensen U.H."/>
            <person name="Andersen M.R."/>
            <person name="Baker S.E."/>
        </authorList>
    </citation>
    <scope>NUCLEOTIDE SEQUENCE</scope>
    <source>
        <strain evidence="2">IBT 28561</strain>
    </source>
</reference>
<proteinExistence type="predicted"/>
<protein>
    <submittedName>
        <fullName evidence="2">Uncharacterized protein</fullName>
    </submittedName>
</protein>
<gene>
    <name evidence="2" type="ORF">P168DRAFT_291715</name>
</gene>
<evidence type="ECO:0000313" key="2">
    <source>
        <dbReference type="EMBL" id="PKY02571.1"/>
    </source>
</evidence>
<sequence>MNISHHDAVLSLLLSLCVFWGDLLISFPLVCHLMDFSERFMIDLVTCKAWLDLSGVSPSLRTNHVFSQRSHVDGQSVKTVEYSSEKKDREELTECRMQNDRCLDV</sequence>
<dbReference type="AlphaFoldDB" id="A0A2I1CY73"/>
<organism evidence="2 3">
    <name type="scientific">Aspergillus campestris (strain IBT 28561)</name>
    <dbReference type="NCBI Taxonomy" id="1392248"/>
    <lineage>
        <taxon>Eukaryota</taxon>
        <taxon>Fungi</taxon>
        <taxon>Dikarya</taxon>
        <taxon>Ascomycota</taxon>
        <taxon>Pezizomycotina</taxon>
        <taxon>Eurotiomycetes</taxon>
        <taxon>Eurotiomycetidae</taxon>
        <taxon>Eurotiales</taxon>
        <taxon>Aspergillaceae</taxon>
        <taxon>Aspergillus</taxon>
        <taxon>Aspergillus subgen. Circumdati</taxon>
    </lineage>
</organism>
<keyword evidence="1" id="KW-1133">Transmembrane helix</keyword>
<comment type="caution">
    <text evidence="2">The sequence shown here is derived from an EMBL/GenBank/DDBJ whole genome shotgun (WGS) entry which is preliminary data.</text>
</comment>
<dbReference type="RefSeq" id="XP_024691165.1">
    <property type="nucleotide sequence ID" value="XM_024837459.1"/>
</dbReference>
<feature type="transmembrane region" description="Helical" evidence="1">
    <location>
        <begin position="12"/>
        <end position="31"/>
    </location>
</feature>
<keyword evidence="1" id="KW-0812">Transmembrane</keyword>
<dbReference type="Proteomes" id="UP000234254">
    <property type="component" value="Unassembled WGS sequence"/>
</dbReference>
<evidence type="ECO:0000313" key="3">
    <source>
        <dbReference type="Proteomes" id="UP000234254"/>
    </source>
</evidence>
<keyword evidence="3" id="KW-1185">Reference proteome</keyword>